<comment type="similarity">
    <text evidence="1">Belongs to the SNAP family.</text>
</comment>
<evidence type="ECO:0000256" key="3">
    <source>
        <dbReference type="ARBA" id="ARBA00022927"/>
    </source>
</evidence>
<dbReference type="Pfam" id="PF14938">
    <property type="entry name" value="SNAP"/>
    <property type="match status" value="1"/>
</dbReference>
<dbReference type="PRINTS" id="PR00448">
    <property type="entry name" value="NSFATTACHMNT"/>
</dbReference>
<dbReference type="GO" id="GO:0006886">
    <property type="term" value="P:intracellular protein transport"/>
    <property type="evidence" value="ECO:0007669"/>
    <property type="project" value="InterPro"/>
</dbReference>
<dbReference type="GeneID" id="25733736"/>
<name>A0A0D2M936_9CHLO</name>
<dbReference type="STRING" id="145388.A0A0D2M936"/>
<sequence>MAQADKKLKSFGFFGNKYEEAAELLEKAANNYKLGKAWKPAAEAYRQLAAVHVKTDSKHDAASSYVEGAKALMKVAPAEAVVLLQQAVEVYTDMGRLNMAARQLKEIAEAQEKQGLKDEAVTFYSQAADLFATENSSSEANKCRLKVAEFSAELDK</sequence>
<dbReference type="PANTHER" id="PTHR13768:SF8">
    <property type="entry name" value="ALPHA-SOLUBLE NSF ATTACHMENT PROTEIN"/>
    <property type="match status" value="1"/>
</dbReference>
<dbReference type="EMBL" id="KK106109">
    <property type="protein sequence ID" value="KIY91945.1"/>
    <property type="molecule type" value="Genomic_DNA"/>
</dbReference>
<dbReference type="Proteomes" id="UP000054498">
    <property type="component" value="Unassembled WGS sequence"/>
</dbReference>
<evidence type="ECO:0000256" key="2">
    <source>
        <dbReference type="ARBA" id="ARBA00022448"/>
    </source>
</evidence>
<dbReference type="Gene3D" id="1.25.40.10">
    <property type="entry name" value="Tetratricopeptide repeat domain"/>
    <property type="match status" value="1"/>
</dbReference>
<dbReference type="GO" id="GO:0005774">
    <property type="term" value="C:vacuolar membrane"/>
    <property type="evidence" value="ECO:0007669"/>
    <property type="project" value="TreeGrafter"/>
</dbReference>
<dbReference type="GO" id="GO:0019905">
    <property type="term" value="F:syntaxin binding"/>
    <property type="evidence" value="ECO:0007669"/>
    <property type="project" value="TreeGrafter"/>
</dbReference>
<organism evidence="4 5">
    <name type="scientific">Monoraphidium neglectum</name>
    <dbReference type="NCBI Taxonomy" id="145388"/>
    <lineage>
        <taxon>Eukaryota</taxon>
        <taxon>Viridiplantae</taxon>
        <taxon>Chlorophyta</taxon>
        <taxon>core chlorophytes</taxon>
        <taxon>Chlorophyceae</taxon>
        <taxon>CS clade</taxon>
        <taxon>Sphaeropleales</taxon>
        <taxon>Selenastraceae</taxon>
        <taxon>Monoraphidium</taxon>
    </lineage>
</organism>
<dbReference type="InterPro" id="IPR011990">
    <property type="entry name" value="TPR-like_helical_dom_sf"/>
</dbReference>
<dbReference type="GO" id="GO:0035494">
    <property type="term" value="P:SNARE complex disassembly"/>
    <property type="evidence" value="ECO:0007669"/>
    <property type="project" value="TreeGrafter"/>
</dbReference>
<protein>
    <submittedName>
        <fullName evidence="4">Alpha-soluble NSF attachment protein 2</fullName>
    </submittedName>
</protein>
<keyword evidence="5" id="KW-1185">Reference proteome</keyword>
<dbReference type="PANTHER" id="PTHR13768">
    <property type="entry name" value="SOLUBLE NSF ATTACHMENT PROTEIN SNAP"/>
    <property type="match status" value="1"/>
</dbReference>
<evidence type="ECO:0000256" key="1">
    <source>
        <dbReference type="ARBA" id="ARBA00010050"/>
    </source>
</evidence>
<keyword evidence="2" id="KW-0813">Transport</keyword>
<evidence type="ECO:0000313" key="5">
    <source>
        <dbReference type="Proteomes" id="UP000054498"/>
    </source>
</evidence>
<dbReference type="KEGG" id="mng:MNEG_16018"/>
<proteinExistence type="inferred from homology"/>
<dbReference type="RefSeq" id="XP_013890965.1">
    <property type="nucleotide sequence ID" value="XM_014035511.1"/>
</dbReference>
<dbReference type="SUPFAM" id="SSF48452">
    <property type="entry name" value="TPR-like"/>
    <property type="match status" value="1"/>
</dbReference>
<dbReference type="AlphaFoldDB" id="A0A0D2M936"/>
<dbReference type="GO" id="GO:0031201">
    <property type="term" value="C:SNARE complex"/>
    <property type="evidence" value="ECO:0007669"/>
    <property type="project" value="TreeGrafter"/>
</dbReference>
<dbReference type="OrthoDB" id="9984275at2759"/>
<gene>
    <name evidence="4" type="ORF">MNEG_16018</name>
</gene>
<reference evidence="4 5" key="1">
    <citation type="journal article" date="2013" name="BMC Genomics">
        <title>Reconstruction of the lipid metabolism for the microalga Monoraphidium neglectum from its genome sequence reveals characteristics suitable for biofuel production.</title>
        <authorList>
            <person name="Bogen C."/>
            <person name="Al-Dilaimi A."/>
            <person name="Albersmeier A."/>
            <person name="Wichmann J."/>
            <person name="Grundmann M."/>
            <person name="Rupp O."/>
            <person name="Lauersen K.J."/>
            <person name="Blifernez-Klassen O."/>
            <person name="Kalinowski J."/>
            <person name="Goesmann A."/>
            <person name="Mussgnug J.H."/>
            <person name="Kruse O."/>
        </authorList>
    </citation>
    <scope>NUCLEOTIDE SEQUENCE [LARGE SCALE GENOMIC DNA]</scope>
    <source>
        <strain evidence="4 5">SAG 48.87</strain>
    </source>
</reference>
<keyword evidence="3" id="KW-0653">Protein transport</keyword>
<evidence type="ECO:0000313" key="4">
    <source>
        <dbReference type="EMBL" id="KIY91945.1"/>
    </source>
</evidence>
<dbReference type="GO" id="GO:0005483">
    <property type="term" value="F:soluble NSF attachment protein activity"/>
    <property type="evidence" value="ECO:0007669"/>
    <property type="project" value="TreeGrafter"/>
</dbReference>
<dbReference type="InterPro" id="IPR000744">
    <property type="entry name" value="NSF_attach"/>
</dbReference>
<accession>A0A0D2M936</accession>